<sequence>MERSNPSRGVQRMFIRSSLLKFGANSILNSFHFDGCTGLKITPIRLKFGGQMEETEMNNFDEEKILIRGSELDVSEPANRRTCTGKGKGAVGVRWCCRGSRDACAGARRCCRDSRCAAELQEQQGSDAGLQTHGRVGGQHGAQGRVALGAQGAGCSGGLASSG</sequence>
<name>J7FY47_ROSRU</name>
<proteinExistence type="predicted"/>
<reference evidence="1" key="2">
    <citation type="submission" date="2012-03" db="EMBL/GenBank/DDBJ databases">
        <authorList>
            <person name="Ayana D.T."/>
            <person name="Kaufmann H."/>
            <person name="Biber A."/>
            <person name="Debener T."/>
        </authorList>
    </citation>
    <scope>NUCLEOTIDE SEQUENCE</scope>
    <source>
        <tissue evidence="1">Leaf</tissue>
    </source>
</reference>
<organism evidence="1">
    <name type="scientific">Rosa rugosa</name>
    <name type="common">Rugosa rose</name>
    <dbReference type="NCBI Taxonomy" id="74645"/>
    <lineage>
        <taxon>Eukaryota</taxon>
        <taxon>Viridiplantae</taxon>
        <taxon>Streptophyta</taxon>
        <taxon>Embryophyta</taxon>
        <taxon>Tracheophyta</taxon>
        <taxon>Spermatophyta</taxon>
        <taxon>Magnoliopsida</taxon>
        <taxon>eudicotyledons</taxon>
        <taxon>Gunneridae</taxon>
        <taxon>Pentapetalae</taxon>
        <taxon>rosids</taxon>
        <taxon>fabids</taxon>
        <taxon>Rosales</taxon>
        <taxon>Rosaceae</taxon>
        <taxon>Rosoideae</taxon>
        <taxon>Rosoideae incertae sedis</taxon>
        <taxon>Rosa</taxon>
    </lineage>
</organism>
<accession>J7FY47</accession>
<protein>
    <submittedName>
        <fullName evidence="1">Uncharacterized protein</fullName>
    </submittedName>
</protein>
<dbReference type="AlphaFoldDB" id="J7FY47"/>
<evidence type="ECO:0000313" key="1">
    <source>
        <dbReference type="EMBL" id="AFP55535.1"/>
    </source>
</evidence>
<dbReference type="EMBL" id="JQ791545">
    <property type="protein sequence ID" value="AFP55535.1"/>
    <property type="molecule type" value="Genomic_DNA"/>
</dbReference>
<reference evidence="1" key="1">
    <citation type="journal article" date="2012" name="BMC Genomics">
        <title>Evolution of the Rdr1 TNL-cluster in roses and other Rosaceous species.</title>
        <authorList>
            <person name="Terefe-Ayana D."/>
            <person name="Kaufmann H."/>
            <person name="Linde M."/>
            <person name="Debener T."/>
        </authorList>
    </citation>
    <scope>NUCLEOTIDE SEQUENCE</scope>
    <source>
        <tissue evidence="1">Leaf</tissue>
    </source>
</reference>